<dbReference type="RefSeq" id="WP_368499269.1">
    <property type="nucleotide sequence ID" value="NZ_CP162511.1"/>
</dbReference>
<proteinExistence type="predicted"/>
<dbReference type="Pfam" id="PF00899">
    <property type="entry name" value="ThiF"/>
    <property type="match status" value="1"/>
</dbReference>
<reference evidence="6" key="1">
    <citation type="submission" date="2024-05" db="EMBL/GenBank/DDBJ databases">
        <title>Herbiconiux sp. A18JL235.</title>
        <authorList>
            <person name="Zhang G."/>
        </authorList>
    </citation>
    <scope>NUCLEOTIDE SEQUENCE</scope>
    <source>
        <strain evidence="6">A18JL235</strain>
    </source>
</reference>
<dbReference type="GO" id="GO:0005829">
    <property type="term" value="C:cytosol"/>
    <property type="evidence" value="ECO:0007669"/>
    <property type="project" value="TreeGrafter"/>
</dbReference>
<gene>
    <name evidence="6" type="ORF">ABFY20_07240</name>
</gene>
<evidence type="ECO:0000256" key="1">
    <source>
        <dbReference type="ARBA" id="ARBA00022679"/>
    </source>
</evidence>
<dbReference type="InterPro" id="IPR000594">
    <property type="entry name" value="ThiF_NAD_FAD-bd"/>
</dbReference>
<evidence type="ECO:0000259" key="5">
    <source>
        <dbReference type="PROSITE" id="PS50206"/>
    </source>
</evidence>
<evidence type="ECO:0000256" key="3">
    <source>
        <dbReference type="ARBA" id="ARBA00022840"/>
    </source>
</evidence>
<keyword evidence="3" id="KW-0067">ATP-binding</keyword>
<dbReference type="GO" id="GO:0004792">
    <property type="term" value="F:thiosulfate-cyanide sulfurtransferase activity"/>
    <property type="evidence" value="ECO:0007669"/>
    <property type="project" value="TreeGrafter"/>
</dbReference>
<dbReference type="GO" id="GO:0005524">
    <property type="term" value="F:ATP binding"/>
    <property type="evidence" value="ECO:0007669"/>
    <property type="project" value="UniProtKB-KW"/>
</dbReference>
<keyword evidence="1" id="KW-0808">Transferase</keyword>
<dbReference type="InterPro" id="IPR045886">
    <property type="entry name" value="ThiF/MoeB/HesA"/>
</dbReference>
<dbReference type="CDD" id="cd00158">
    <property type="entry name" value="RHOD"/>
    <property type="match status" value="1"/>
</dbReference>
<feature type="domain" description="Rhodanese" evidence="5">
    <location>
        <begin position="342"/>
        <end position="432"/>
    </location>
</feature>
<accession>A0AB39BLB6</accession>
<dbReference type="SMART" id="SM00450">
    <property type="entry name" value="RHOD"/>
    <property type="match status" value="1"/>
</dbReference>
<evidence type="ECO:0000256" key="4">
    <source>
        <dbReference type="SAM" id="MobiDB-lite"/>
    </source>
</evidence>
<feature type="region of interest" description="Disordered" evidence="4">
    <location>
        <begin position="296"/>
        <end position="328"/>
    </location>
</feature>
<dbReference type="SUPFAM" id="SSF52821">
    <property type="entry name" value="Rhodanese/Cell cycle control phosphatase"/>
    <property type="match status" value="1"/>
</dbReference>
<dbReference type="PANTHER" id="PTHR10953:SF102">
    <property type="entry name" value="ADENYLYLTRANSFERASE AND SULFURTRANSFERASE MOCS3"/>
    <property type="match status" value="1"/>
</dbReference>
<feature type="compositionally biased region" description="Low complexity" evidence="4">
    <location>
        <begin position="316"/>
        <end position="328"/>
    </location>
</feature>
<dbReference type="GO" id="GO:0008146">
    <property type="term" value="F:sulfotransferase activity"/>
    <property type="evidence" value="ECO:0007669"/>
    <property type="project" value="TreeGrafter"/>
</dbReference>
<dbReference type="SUPFAM" id="SSF69572">
    <property type="entry name" value="Activating enzymes of the ubiquitin-like proteins"/>
    <property type="match status" value="1"/>
</dbReference>
<organism evidence="6">
    <name type="scientific">Herbiconiux sp. A18JL235</name>
    <dbReference type="NCBI Taxonomy" id="3152363"/>
    <lineage>
        <taxon>Bacteria</taxon>
        <taxon>Bacillati</taxon>
        <taxon>Actinomycetota</taxon>
        <taxon>Actinomycetes</taxon>
        <taxon>Micrococcales</taxon>
        <taxon>Microbacteriaceae</taxon>
        <taxon>Herbiconiux</taxon>
    </lineage>
</organism>
<dbReference type="PANTHER" id="PTHR10953">
    <property type="entry name" value="UBIQUITIN-ACTIVATING ENZYME E1"/>
    <property type="match status" value="1"/>
</dbReference>
<dbReference type="AlphaFoldDB" id="A0AB39BLB6"/>
<dbReference type="GO" id="GO:0008641">
    <property type="term" value="F:ubiquitin-like modifier activating enzyme activity"/>
    <property type="evidence" value="ECO:0007669"/>
    <property type="project" value="InterPro"/>
</dbReference>
<keyword evidence="2" id="KW-0547">Nucleotide-binding</keyword>
<dbReference type="Gene3D" id="3.40.50.720">
    <property type="entry name" value="NAD(P)-binding Rossmann-like Domain"/>
    <property type="match status" value="1"/>
</dbReference>
<sequence>MPRQALVSPAAELTRAELVRYARQISLTHIGLEGQRRLKNSRVVVLGAGGLGSPVLQYLAAAGVGTLGIVDHDTVEVSNLQRQTIHPDAAVGSRKTASAAAAVRALNPLVEVIEHDVEITPDTVLELVSEYDVVVDGTDNFEVQYVIDAACALVGTPMVWGSVLRFDGQATVFWATAEGDGARTLDDLYPEQGSDPAESCAVAGVLGPVCAAVGAVLATETLKLLGGWGEVLLGRLLVHDALDASWREVPFGKSAIRPGTRGATRGAANIGEPYDAKVQGVGASSPATRLFERQAATTATTASASATAPGAETSRPAAPASVSPASVSPTELKEMLDARDRGDADFVLVDVRESYEHELVAIEGAHLVPLGNVLSDAAREVLPPQEKVVLYCHHDTRSAHAAQLLQQNGWDDVVFVRGGIDAWVREIEPGKPRY</sequence>
<dbReference type="CDD" id="cd00757">
    <property type="entry name" value="ThiF_MoeB_HesA_family"/>
    <property type="match status" value="1"/>
</dbReference>
<dbReference type="Gene3D" id="3.40.250.10">
    <property type="entry name" value="Rhodanese-like domain"/>
    <property type="match status" value="1"/>
</dbReference>
<feature type="compositionally biased region" description="Low complexity" evidence="4">
    <location>
        <begin position="296"/>
        <end position="308"/>
    </location>
</feature>
<dbReference type="FunFam" id="3.40.50.720:FF:000033">
    <property type="entry name" value="Adenylyltransferase and sulfurtransferase MOCS3"/>
    <property type="match status" value="1"/>
</dbReference>
<evidence type="ECO:0000313" key="6">
    <source>
        <dbReference type="EMBL" id="XDI06890.1"/>
    </source>
</evidence>
<keyword evidence="6" id="KW-0548">Nucleotidyltransferase</keyword>
<dbReference type="GO" id="GO:0016779">
    <property type="term" value="F:nucleotidyltransferase activity"/>
    <property type="evidence" value="ECO:0007669"/>
    <property type="project" value="UniProtKB-KW"/>
</dbReference>
<dbReference type="InterPro" id="IPR036873">
    <property type="entry name" value="Rhodanese-like_dom_sf"/>
</dbReference>
<dbReference type="InterPro" id="IPR035985">
    <property type="entry name" value="Ubiquitin-activating_enz"/>
</dbReference>
<dbReference type="Pfam" id="PF00581">
    <property type="entry name" value="Rhodanese"/>
    <property type="match status" value="1"/>
</dbReference>
<name>A0AB39BLB6_9MICO</name>
<dbReference type="EMBL" id="CP162511">
    <property type="protein sequence ID" value="XDI06890.1"/>
    <property type="molecule type" value="Genomic_DNA"/>
</dbReference>
<dbReference type="PROSITE" id="PS50206">
    <property type="entry name" value="RHODANESE_3"/>
    <property type="match status" value="1"/>
</dbReference>
<evidence type="ECO:0000256" key="2">
    <source>
        <dbReference type="ARBA" id="ARBA00022741"/>
    </source>
</evidence>
<dbReference type="InterPro" id="IPR001763">
    <property type="entry name" value="Rhodanese-like_dom"/>
</dbReference>
<protein>
    <submittedName>
        <fullName evidence="6">ThiF family adenylyltransferase</fullName>
    </submittedName>
</protein>